<evidence type="ECO:0000313" key="3">
    <source>
        <dbReference type="Proteomes" id="UP001519887"/>
    </source>
</evidence>
<keyword evidence="1" id="KW-0812">Transmembrane</keyword>
<sequence length="161" mass="17258">MERLLGTLTFVSALGTGLVAGLFFAFSAFVMTALSRLPAEQGIAAMQSINVTVLNPWFNTVFFGSALTSVVLIIVSFFRWGEAGVIYLLAGSLLYLVGSFLVTAVFNVPLNDMLAAVDPASTEGAELWTRYIADWTAWNTVRTVASLAALASFIAAFRMGE</sequence>
<feature type="transmembrane region" description="Helical" evidence="1">
    <location>
        <begin position="137"/>
        <end position="157"/>
    </location>
</feature>
<dbReference type="EMBL" id="JAHZIK010000016">
    <property type="protein sequence ID" value="MBW7452765.1"/>
    <property type="molecule type" value="Genomic_DNA"/>
</dbReference>
<dbReference type="InterPro" id="IPR013901">
    <property type="entry name" value="Anthrone_oxy"/>
</dbReference>
<feature type="transmembrane region" description="Helical" evidence="1">
    <location>
        <begin position="56"/>
        <end position="78"/>
    </location>
</feature>
<gene>
    <name evidence="2" type="ORF">K0U00_01745</name>
</gene>
<dbReference type="Pfam" id="PF08592">
    <property type="entry name" value="Anthrone_oxy"/>
    <property type="match status" value="1"/>
</dbReference>
<organism evidence="2 3">
    <name type="scientific">Paenibacillus sepulcri</name>
    <dbReference type="NCBI Taxonomy" id="359917"/>
    <lineage>
        <taxon>Bacteria</taxon>
        <taxon>Bacillati</taxon>
        <taxon>Bacillota</taxon>
        <taxon>Bacilli</taxon>
        <taxon>Bacillales</taxon>
        <taxon>Paenibacillaceae</taxon>
        <taxon>Paenibacillus</taxon>
    </lineage>
</organism>
<keyword evidence="3" id="KW-1185">Reference proteome</keyword>
<proteinExistence type="predicted"/>
<dbReference type="Proteomes" id="UP001519887">
    <property type="component" value="Unassembled WGS sequence"/>
</dbReference>
<name>A0ABS7BVX0_9BACL</name>
<protein>
    <submittedName>
        <fullName evidence="2">DUF1772 domain-containing protein</fullName>
    </submittedName>
</protein>
<accession>A0ABS7BVX0</accession>
<keyword evidence="1" id="KW-1133">Transmembrane helix</keyword>
<keyword evidence="1" id="KW-0472">Membrane</keyword>
<reference evidence="2 3" key="1">
    <citation type="submission" date="2021-07" db="EMBL/GenBank/DDBJ databases">
        <title>Paenibacillus radiodurans sp. nov., isolated from the southeastern edge of Tengger Desert.</title>
        <authorList>
            <person name="Zhang G."/>
        </authorList>
    </citation>
    <scope>NUCLEOTIDE SEQUENCE [LARGE SCALE GENOMIC DNA]</scope>
    <source>
        <strain evidence="2 3">CCM 7311</strain>
    </source>
</reference>
<evidence type="ECO:0000313" key="2">
    <source>
        <dbReference type="EMBL" id="MBW7452765.1"/>
    </source>
</evidence>
<feature type="transmembrane region" description="Helical" evidence="1">
    <location>
        <begin position="85"/>
        <end position="106"/>
    </location>
</feature>
<dbReference type="RefSeq" id="WP_210046501.1">
    <property type="nucleotide sequence ID" value="NZ_JBHLVU010000030.1"/>
</dbReference>
<evidence type="ECO:0000256" key="1">
    <source>
        <dbReference type="SAM" id="Phobius"/>
    </source>
</evidence>
<comment type="caution">
    <text evidence="2">The sequence shown here is derived from an EMBL/GenBank/DDBJ whole genome shotgun (WGS) entry which is preliminary data.</text>
</comment>